<sequence>MVDYTVGEQARAADEVEALPEGAAIVKMLSDSAVLRDRARACR</sequence>
<gene>
    <name evidence="1" type="ORF">OE647_09755</name>
</gene>
<dbReference type="EMBL" id="JAOWLA010000008">
    <property type="protein sequence ID" value="MCV2865022.1"/>
    <property type="molecule type" value="Genomic_DNA"/>
</dbReference>
<proteinExistence type="predicted"/>
<comment type="caution">
    <text evidence="1">The sequence shown here is derived from an EMBL/GenBank/DDBJ whole genome shotgun (WGS) entry which is preliminary data.</text>
</comment>
<protein>
    <submittedName>
        <fullName evidence="1">Uncharacterized protein</fullName>
    </submittedName>
</protein>
<evidence type="ECO:0000313" key="2">
    <source>
        <dbReference type="Proteomes" id="UP001652503"/>
    </source>
</evidence>
<organism evidence="1 2">
    <name type="scientific">Albidovulum sediminicola</name>
    <dbReference type="NCBI Taxonomy" id="2984331"/>
    <lineage>
        <taxon>Bacteria</taxon>
        <taxon>Pseudomonadati</taxon>
        <taxon>Pseudomonadota</taxon>
        <taxon>Alphaproteobacteria</taxon>
        <taxon>Rhodobacterales</taxon>
        <taxon>Paracoccaceae</taxon>
        <taxon>Albidovulum</taxon>
    </lineage>
</organism>
<keyword evidence="2" id="KW-1185">Reference proteome</keyword>
<accession>A0ABT2Z1L3</accession>
<name>A0ABT2Z1L3_9RHOB</name>
<evidence type="ECO:0000313" key="1">
    <source>
        <dbReference type="EMBL" id="MCV2865022.1"/>
    </source>
</evidence>
<dbReference type="Proteomes" id="UP001652503">
    <property type="component" value="Unassembled WGS sequence"/>
</dbReference>
<reference evidence="1 2" key="1">
    <citation type="submission" date="2022-10" db="EMBL/GenBank/DDBJ databases">
        <title>Defluviimonas sp. nov., isolated from ocean surface water.</title>
        <authorList>
            <person name="He W."/>
            <person name="Wang L."/>
            <person name="Zhang D.-F."/>
        </authorList>
    </citation>
    <scope>NUCLEOTIDE SEQUENCE [LARGE SCALE GENOMIC DNA]</scope>
    <source>
        <strain evidence="1 2">WL0075</strain>
    </source>
</reference>